<reference evidence="13 14" key="1">
    <citation type="submission" date="2017-06" db="EMBL/GenBank/DDBJ databases">
        <title>Draft genome sequence of anaerobic fermentative bacterium Anaeromicrobium sediminis DY2726D isolated from West Pacific Ocean sediments.</title>
        <authorList>
            <person name="Zeng X."/>
        </authorList>
    </citation>
    <scope>NUCLEOTIDE SEQUENCE [LARGE SCALE GENOMIC DNA]</scope>
    <source>
        <strain evidence="13 14">DY2726D</strain>
    </source>
</reference>
<feature type="transmembrane region" description="Helical" evidence="10">
    <location>
        <begin position="103"/>
        <end position="123"/>
    </location>
</feature>
<proteinExistence type="inferred from homology"/>
<dbReference type="PROSITE" id="PS50928">
    <property type="entry name" value="ABC_TM1"/>
    <property type="match status" value="1"/>
</dbReference>
<evidence type="ECO:0000256" key="9">
    <source>
        <dbReference type="ARBA" id="ARBA00025323"/>
    </source>
</evidence>
<dbReference type="PANTHER" id="PTHR30406:SF8">
    <property type="entry name" value="SULFATE TRANSPORT SYSTEM PERMEASE PROTEIN CYST"/>
    <property type="match status" value="1"/>
</dbReference>
<dbReference type="NCBIfam" id="TIGR01581">
    <property type="entry name" value="Mo_ABC_porter"/>
    <property type="match status" value="1"/>
</dbReference>
<dbReference type="EMBL" id="NIBG01000031">
    <property type="protein sequence ID" value="PAB56810.1"/>
    <property type="molecule type" value="Genomic_DNA"/>
</dbReference>
<dbReference type="InterPro" id="IPR000515">
    <property type="entry name" value="MetI-like"/>
</dbReference>
<comment type="function">
    <text evidence="11">Part of the binding-protein-dependent transport system for molybdenum; probably responsible for the translocation of the substrate across the membrane.</text>
</comment>
<dbReference type="AlphaFoldDB" id="A0A267MDC7"/>
<evidence type="ECO:0000256" key="1">
    <source>
        <dbReference type="ARBA" id="ARBA00004141"/>
    </source>
</evidence>
<evidence type="ECO:0000256" key="6">
    <source>
        <dbReference type="ARBA" id="ARBA00022989"/>
    </source>
</evidence>
<name>A0A267MDC7_9FIRM</name>
<keyword evidence="5 10" id="KW-0812">Transmembrane</keyword>
<evidence type="ECO:0000256" key="4">
    <source>
        <dbReference type="ARBA" id="ARBA00022505"/>
    </source>
</evidence>
<keyword evidence="11" id="KW-1003">Cell membrane</keyword>
<comment type="subunit">
    <text evidence="2">The complex is composed of two ATP-binding proteins (CysA), two transmembrane proteins (CysT and CysW) and a solute-binding protein (CysP).</text>
</comment>
<feature type="transmembrane region" description="Helical" evidence="10">
    <location>
        <begin position="69"/>
        <end position="91"/>
    </location>
</feature>
<dbReference type="GO" id="GO:0015419">
    <property type="term" value="F:ABC-type sulfate transporter activity"/>
    <property type="evidence" value="ECO:0007669"/>
    <property type="project" value="InterPro"/>
</dbReference>
<comment type="function">
    <text evidence="9">Part of the ABC transporter complex CysAWTP (TC 3.A.1.6.1) involved in sulfate/thiosulfate import. Probably responsible for the translocation of the substrate across the membrane.</text>
</comment>
<keyword evidence="8 10" id="KW-0472">Membrane</keyword>
<evidence type="ECO:0000313" key="13">
    <source>
        <dbReference type="EMBL" id="PAB56810.1"/>
    </source>
</evidence>
<comment type="caution">
    <text evidence="13">The sequence shown here is derived from an EMBL/GenBank/DDBJ whole genome shotgun (WGS) entry which is preliminary data.</text>
</comment>
<dbReference type="NCBIfam" id="TIGR02141">
    <property type="entry name" value="modB_ABC"/>
    <property type="match status" value="1"/>
</dbReference>
<dbReference type="Proteomes" id="UP000216024">
    <property type="component" value="Unassembled WGS sequence"/>
</dbReference>
<protein>
    <recommendedName>
        <fullName evidence="11">Molybdenum transport system permease</fullName>
    </recommendedName>
</protein>
<dbReference type="Gene3D" id="1.10.3720.10">
    <property type="entry name" value="MetI-like"/>
    <property type="match status" value="1"/>
</dbReference>
<keyword evidence="7" id="KW-0764">Sulfate transport</keyword>
<keyword evidence="4 11" id="KW-0500">Molybdenum</keyword>
<evidence type="ECO:0000256" key="10">
    <source>
        <dbReference type="RuleBase" id="RU363032"/>
    </source>
</evidence>
<evidence type="ECO:0000256" key="8">
    <source>
        <dbReference type="ARBA" id="ARBA00023136"/>
    </source>
</evidence>
<gene>
    <name evidence="13" type="primary">modB</name>
    <name evidence="13" type="ORF">CCE28_20255</name>
</gene>
<keyword evidence="3 10" id="KW-0813">Transport</keyword>
<dbReference type="Pfam" id="PF00528">
    <property type="entry name" value="BPD_transp_1"/>
    <property type="match status" value="1"/>
</dbReference>
<dbReference type="InterPro" id="IPR006469">
    <property type="entry name" value="NifC_ABC_porter"/>
</dbReference>
<evidence type="ECO:0000256" key="7">
    <source>
        <dbReference type="ARBA" id="ARBA00023032"/>
    </source>
</evidence>
<dbReference type="SUPFAM" id="SSF161098">
    <property type="entry name" value="MetI-like"/>
    <property type="match status" value="1"/>
</dbReference>
<dbReference type="CDD" id="cd06261">
    <property type="entry name" value="TM_PBP2"/>
    <property type="match status" value="1"/>
</dbReference>
<feature type="transmembrane region" description="Helical" evidence="10">
    <location>
        <begin position="21"/>
        <end position="49"/>
    </location>
</feature>
<comment type="similarity">
    <text evidence="11">Belongs to the binding-protein-dependent transport system permease family. CysTW subfamily.</text>
</comment>
<evidence type="ECO:0000256" key="11">
    <source>
        <dbReference type="RuleBase" id="RU365097"/>
    </source>
</evidence>
<dbReference type="InterPro" id="IPR005667">
    <property type="entry name" value="Sulph_transpt2"/>
</dbReference>
<organism evidence="13 14">
    <name type="scientific">Anaeromicrobium sediminis</name>
    <dbReference type="NCBI Taxonomy" id="1478221"/>
    <lineage>
        <taxon>Bacteria</taxon>
        <taxon>Bacillati</taxon>
        <taxon>Bacillota</taxon>
        <taxon>Clostridia</taxon>
        <taxon>Peptostreptococcales</taxon>
        <taxon>Thermotaleaceae</taxon>
        <taxon>Anaeromicrobium</taxon>
    </lineage>
</organism>
<sequence length="276" mass="30759">MFIYIRRLVVKVEISFMKSKLIKILLILCFLITITFILSPILILFVTYIKRGIQEVNNPLVIDAIKVSFKSTSISLIIIIILGIPSAYILARENFYGKKIIDTLLELPLVLPPAVSGLLLLITFGRNGYIGKELYKFGVKLPFTFWAVVVAQIFVALPLFIKTVKSGILKVDRDLELAAATLGDKPWQVFMRITLPLSYVSIITGGILAWARALAEFGATIMFAGNLMGRTQTLPLAIYSAMEKGTDLSLSIAVILVFLSLLVLFIVKFGFKKYMT</sequence>
<evidence type="ECO:0000256" key="3">
    <source>
        <dbReference type="ARBA" id="ARBA00022448"/>
    </source>
</evidence>
<comment type="subcellular location">
    <subcellularLocation>
        <location evidence="10">Cell membrane</location>
        <topology evidence="10">Multi-pass membrane protein</topology>
    </subcellularLocation>
    <subcellularLocation>
        <location evidence="1">Membrane</location>
        <topology evidence="1">Multi-pass membrane protein</topology>
    </subcellularLocation>
</comment>
<feature type="transmembrane region" description="Helical" evidence="10">
    <location>
        <begin position="143"/>
        <end position="161"/>
    </location>
</feature>
<dbReference type="GO" id="GO:0015098">
    <property type="term" value="F:molybdate ion transmembrane transporter activity"/>
    <property type="evidence" value="ECO:0007669"/>
    <property type="project" value="UniProtKB-UniRule"/>
</dbReference>
<accession>A0A267MDC7</accession>
<dbReference type="InterPro" id="IPR035906">
    <property type="entry name" value="MetI-like_sf"/>
</dbReference>
<evidence type="ECO:0000259" key="12">
    <source>
        <dbReference type="PROSITE" id="PS50928"/>
    </source>
</evidence>
<feature type="domain" description="ABC transmembrane type-1" evidence="12">
    <location>
        <begin position="65"/>
        <end position="267"/>
    </location>
</feature>
<dbReference type="GO" id="GO:0005886">
    <property type="term" value="C:plasma membrane"/>
    <property type="evidence" value="ECO:0007669"/>
    <property type="project" value="UniProtKB-SubCell"/>
</dbReference>
<keyword evidence="6 10" id="KW-1133">Transmembrane helix</keyword>
<feature type="transmembrane region" description="Helical" evidence="10">
    <location>
        <begin position="248"/>
        <end position="271"/>
    </location>
</feature>
<feature type="transmembrane region" description="Helical" evidence="10">
    <location>
        <begin position="199"/>
        <end position="228"/>
    </location>
</feature>
<evidence type="ECO:0000256" key="2">
    <source>
        <dbReference type="ARBA" id="ARBA00011779"/>
    </source>
</evidence>
<dbReference type="InterPro" id="IPR011867">
    <property type="entry name" value="ModB_ABC"/>
</dbReference>
<evidence type="ECO:0000313" key="14">
    <source>
        <dbReference type="Proteomes" id="UP000216024"/>
    </source>
</evidence>
<dbReference type="PANTHER" id="PTHR30406">
    <property type="entry name" value="SULFATE TRANSPORT SYSTEM PERMEASE PROTEIN"/>
    <property type="match status" value="1"/>
</dbReference>
<evidence type="ECO:0000256" key="5">
    <source>
        <dbReference type="ARBA" id="ARBA00022692"/>
    </source>
</evidence>
<keyword evidence="14" id="KW-1185">Reference proteome</keyword>